<reference evidence="2 3" key="1">
    <citation type="journal article" date="2019" name="Commun. Biol.">
        <title>The bagworm genome reveals a unique fibroin gene that provides high tensile strength.</title>
        <authorList>
            <person name="Kono N."/>
            <person name="Nakamura H."/>
            <person name="Ohtoshi R."/>
            <person name="Tomita M."/>
            <person name="Numata K."/>
            <person name="Arakawa K."/>
        </authorList>
    </citation>
    <scope>NUCLEOTIDE SEQUENCE [LARGE SCALE GENOMIC DNA]</scope>
</reference>
<evidence type="ECO:0000313" key="2">
    <source>
        <dbReference type="EMBL" id="GBP20674.1"/>
    </source>
</evidence>
<sequence length="145" mass="16043">MDGKDKTGNYIPGSSQISRNTVGRGRAEAGRGGAIDYLLHHFRDANEHARQQRPYGWSSPPMDTRNPRGVTGALPTSWVGIKCMPEERVRWHSGTFGSGREGAVEDGANRIPGPATPGAHELGPRRKHLFRYEITGRQSRDFHVI</sequence>
<feature type="compositionally biased region" description="Polar residues" evidence="1">
    <location>
        <begin position="12"/>
        <end position="21"/>
    </location>
</feature>
<accession>A0A4C1U3N6</accession>
<comment type="caution">
    <text evidence="2">The sequence shown here is derived from an EMBL/GenBank/DDBJ whole genome shotgun (WGS) entry which is preliminary data.</text>
</comment>
<feature type="region of interest" description="Disordered" evidence="1">
    <location>
        <begin position="49"/>
        <end position="75"/>
    </location>
</feature>
<organism evidence="2 3">
    <name type="scientific">Eumeta variegata</name>
    <name type="common">Bagworm moth</name>
    <name type="synonym">Eumeta japonica</name>
    <dbReference type="NCBI Taxonomy" id="151549"/>
    <lineage>
        <taxon>Eukaryota</taxon>
        <taxon>Metazoa</taxon>
        <taxon>Ecdysozoa</taxon>
        <taxon>Arthropoda</taxon>
        <taxon>Hexapoda</taxon>
        <taxon>Insecta</taxon>
        <taxon>Pterygota</taxon>
        <taxon>Neoptera</taxon>
        <taxon>Endopterygota</taxon>
        <taxon>Lepidoptera</taxon>
        <taxon>Glossata</taxon>
        <taxon>Ditrysia</taxon>
        <taxon>Tineoidea</taxon>
        <taxon>Psychidae</taxon>
        <taxon>Oiketicinae</taxon>
        <taxon>Eumeta</taxon>
    </lineage>
</organism>
<proteinExistence type="predicted"/>
<keyword evidence="3" id="KW-1185">Reference proteome</keyword>
<feature type="region of interest" description="Disordered" evidence="1">
    <location>
        <begin position="1"/>
        <end position="28"/>
    </location>
</feature>
<dbReference type="EMBL" id="BGZK01000121">
    <property type="protein sequence ID" value="GBP20674.1"/>
    <property type="molecule type" value="Genomic_DNA"/>
</dbReference>
<gene>
    <name evidence="2" type="ORF">EVAR_16547_1</name>
</gene>
<dbReference type="AlphaFoldDB" id="A0A4C1U3N6"/>
<protein>
    <submittedName>
        <fullName evidence="2">Uncharacterized protein</fullName>
    </submittedName>
</protein>
<evidence type="ECO:0000313" key="3">
    <source>
        <dbReference type="Proteomes" id="UP000299102"/>
    </source>
</evidence>
<feature type="region of interest" description="Disordered" evidence="1">
    <location>
        <begin position="92"/>
        <end position="124"/>
    </location>
</feature>
<evidence type="ECO:0000256" key="1">
    <source>
        <dbReference type="SAM" id="MobiDB-lite"/>
    </source>
</evidence>
<name>A0A4C1U3N6_EUMVA</name>
<dbReference type="Proteomes" id="UP000299102">
    <property type="component" value="Unassembled WGS sequence"/>
</dbReference>